<evidence type="ECO:0000313" key="1">
    <source>
        <dbReference type="EMBL" id="GEM82758.1"/>
    </source>
</evidence>
<dbReference type="Proteomes" id="UP000321197">
    <property type="component" value="Unassembled WGS sequence"/>
</dbReference>
<protein>
    <submittedName>
        <fullName evidence="1">Uncharacterized protein</fullName>
    </submittedName>
</protein>
<sequence>MSQAYIVHEGWFSATVFLWITRYKGDFREGTFVNVTDMGAYYSGAYGMYRR</sequence>
<comment type="caution">
    <text evidence="1">The sequence shown here is derived from an EMBL/GenBank/DDBJ whole genome shotgun (WGS) entry which is preliminary data.</text>
</comment>
<organism evidence="1 2">
    <name type="scientific">Meiothermus hypogaeus NBRC 106114</name>
    <dbReference type="NCBI Taxonomy" id="1227553"/>
    <lineage>
        <taxon>Bacteria</taxon>
        <taxon>Thermotogati</taxon>
        <taxon>Deinococcota</taxon>
        <taxon>Deinococci</taxon>
        <taxon>Thermales</taxon>
        <taxon>Thermaceae</taxon>
        <taxon>Meiothermus</taxon>
    </lineage>
</organism>
<accession>A0A511QZH9</accession>
<evidence type="ECO:0000313" key="2">
    <source>
        <dbReference type="Proteomes" id="UP000321197"/>
    </source>
</evidence>
<name>A0A511QZH9_9DEIN</name>
<gene>
    <name evidence="1" type="ORF">MHY01S_09240</name>
</gene>
<proteinExistence type="predicted"/>
<reference evidence="1 2" key="1">
    <citation type="submission" date="2019-07" db="EMBL/GenBank/DDBJ databases">
        <title>Whole genome shotgun sequence of Meiothermus hypogaeus NBRC 106114.</title>
        <authorList>
            <person name="Hosoyama A."/>
            <person name="Uohara A."/>
            <person name="Ohji S."/>
            <person name="Ichikawa N."/>
        </authorList>
    </citation>
    <scope>NUCLEOTIDE SEQUENCE [LARGE SCALE GENOMIC DNA]</scope>
    <source>
        <strain evidence="1 2">NBRC 106114</strain>
    </source>
</reference>
<dbReference type="AlphaFoldDB" id="A0A511QZH9"/>
<dbReference type="EMBL" id="BJXL01000020">
    <property type="protein sequence ID" value="GEM82758.1"/>
    <property type="molecule type" value="Genomic_DNA"/>
</dbReference>